<evidence type="ECO:0000313" key="2">
    <source>
        <dbReference type="Proteomes" id="UP000220251"/>
    </source>
</evidence>
<gene>
    <name evidence="1" type="ORF">ELAC_1489</name>
</gene>
<dbReference type="AlphaFoldDB" id="A0A0H5DQA3"/>
<dbReference type="RefSeq" id="WP_098038685.1">
    <property type="nucleotide sequence ID" value="NZ_CWGJ01000024.1"/>
</dbReference>
<organism evidence="1 2">
    <name type="scientific">Estrella lausannensis</name>
    <dbReference type="NCBI Taxonomy" id="483423"/>
    <lineage>
        <taxon>Bacteria</taxon>
        <taxon>Pseudomonadati</taxon>
        <taxon>Chlamydiota</taxon>
        <taxon>Chlamydiia</taxon>
        <taxon>Parachlamydiales</taxon>
        <taxon>Candidatus Criblamydiaceae</taxon>
        <taxon>Estrella</taxon>
    </lineage>
</organism>
<evidence type="ECO:0000313" key="1">
    <source>
        <dbReference type="EMBL" id="CRX38821.1"/>
    </source>
</evidence>
<protein>
    <recommendedName>
        <fullName evidence="3">SprT-like domain-containing protein</fullName>
    </recommendedName>
</protein>
<dbReference type="OrthoDB" id="9796628at2"/>
<keyword evidence="2" id="KW-1185">Reference proteome</keyword>
<dbReference type="Proteomes" id="UP000220251">
    <property type="component" value="Unassembled WGS sequence"/>
</dbReference>
<reference evidence="2" key="1">
    <citation type="submission" date="2015-06" db="EMBL/GenBank/DDBJ databases">
        <authorList>
            <person name="Bertelli C."/>
        </authorList>
    </citation>
    <scope>NUCLEOTIDE SEQUENCE [LARGE SCALE GENOMIC DNA]</scope>
    <source>
        <strain evidence="2">CRIB-30</strain>
    </source>
</reference>
<sequence>MSYLLLQREIEQASKKKVKLKINDNRSTMLSVKWEPDCTKVSMHRLFLEAPKNIMDALACHIGHKNSDVAPSVKAYIEDKLKHLDYSDTIDKAKLVTEGDYYDLLQLYTAIEEEYFPDEELNLNITWFGSKLLRRRSRLTFGLYHQPLRLIKINKMMDSERFPPYFVEYVVFHEMLHHICPSYYDGSGKHCVHTREFKAREKEFKYYGEAKKWLKANTPKLFEQC</sequence>
<accession>A0A0H5DQA3</accession>
<dbReference type="EMBL" id="CWGJ01000024">
    <property type="protein sequence ID" value="CRX38821.1"/>
    <property type="molecule type" value="Genomic_DNA"/>
</dbReference>
<evidence type="ECO:0008006" key="3">
    <source>
        <dbReference type="Google" id="ProtNLM"/>
    </source>
</evidence>
<proteinExistence type="predicted"/>
<name>A0A0H5DQA3_9BACT</name>